<proteinExistence type="predicted"/>
<evidence type="ECO:0000313" key="2">
    <source>
        <dbReference type="EMBL" id="GAA5527893.1"/>
    </source>
</evidence>
<comment type="caution">
    <text evidence="2">The sequence shown here is derived from an EMBL/GenBank/DDBJ whole genome shotgun (WGS) entry which is preliminary data.</text>
</comment>
<keyword evidence="1" id="KW-0812">Transmembrane</keyword>
<gene>
    <name evidence="2" type="ORF">Hgul01_01686</name>
</gene>
<dbReference type="InterPro" id="IPR016182">
    <property type="entry name" value="Cu_amine_oxidase_N-reg"/>
</dbReference>
<protein>
    <submittedName>
        <fullName evidence="2">Uncharacterized protein</fullName>
    </submittedName>
</protein>
<keyword evidence="3" id="KW-1185">Reference proteome</keyword>
<dbReference type="SUPFAM" id="SSF54416">
    <property type="entry name" value="Amine oxidase N-terminal region"/>
    <property type="match status" value="1"/>
</dbReference>
<keyword evidence="1" id="KW-0472">Membrane</keyword>
<evidence type="ECO:0000256" key="1">
    <source>
        <dbReference type="SAM" id="Phobius"/>
    </source>
</evidence>
<reference evidence="2 3" key="1">
    <citation type="submission" date="2024-02" db="EMBL/GenBank/DDBJ databases">
        <title>Herpetosiphon gulosus NBRC 112829.</title>
        <authorList>
            <person name="Ichikawa N."/>
            <person name="Katano-Makiyama Y."/>
            <person name="Hidaka K."/>
        </authorList>
    </citation>
    <scope>NUCLEOTIDE SEQUENCE [LARGE SCALE GENOMIC DNA]</scope>
    <source>
        <strain evidence="2 3">NBRC 112829</strain>
    </source>
</reference>
<accession>A0ABP9WZ88</accession>
<dbReference type="Gene3D" id="3.10.450.40">
    <property type="match status" value="1"/>
</dbReference>
<dbReference type="EMBL" id="BAABRU010000005">
    <property type="protein sequence ID" value="GAA5527893.1"/>
    <property type="molecule type" value="Genomic_DNA"/>
</dbReference>
<name>A0ABP9WZ88_9CHLR</name>
<feature type="transmembrane region" description="Helical" evidence="1">
    <location>
        <begin position="12"/>
        <end position="29"/>
    </location>
</feature>
<sequence length="254" mass="27908">MVVSRSRAVLKNVAWLTCGALIALLIVYLRRDPQATAAPNITTGKVEIANQSNRGGYDPLSLAEIEQAQKLALAEWQAKRGKFVENKAVPADAQLEFVKTERHEEIQAVYDKGSWQRRADVLIFDYAKNSLVAVLVNLSTGKVDALEQARGSQPHPTDRETARALQLVLDHPAFGPQLRGEYQALTKKSLTKASQLHAAGFVYIAEPQIDNAAVLRSCQQNRCVQLLLSADNEWAVNSTPIVDLSNGLVVSLNR</sequence>
<dbReference type="Proteomes" id="UP001428290">
    <property type="component" value="Unassembled WGS sequence"/>
</dbReference>
<evidence type="ECO:0000313" key="3">
    <source>
        <dbReference type="Proteomes" id="UP001428290"/>
    </source>
</evidence>
<keyword evidence="1" id="KW-1133">Transmembrane helix</keyword>
<dbReference type="RefSeq" id="WP_345721508.1">
    <property type="nucleotide sequence ID" value="NZ_BAABRU010000005.1"/>
</dbReference>
<organism evidence="2 3">
    <name type="scientific">Herpetosiphon gulosus</name>
    <dbReference type="NCBI Taxonomy" id="1973496"/>
    <lineage>
        <taxon>Bacteria</taxon>
        <taxon>Bacillati</taxon>
        <taxon>Chloroflexota</taxon>
        <taxon>Chloroflexia</taxon>
        <taxon>Herpetosiphonales</taxon>
        <taxon>Herpetosiphonaceae</taxon>
        <taxon>Herpetosiphon</taxon>
    </lineage>
</organism>